<name>A0AAD5GYY1_AMBAR</name>
<accession>A0AAD5GYY1</accession>
<comment type="caution">
    <text evidence="2">The sequence shown here is derived from an EMBL/GenBank/DDBJ whole genome shotgun (WGS) entry which is preliminary data.</text>
</comment>
<reference evidence="2" key="1">
    <citation type="submission" date="2022-06" db="EMBL/GenBank/DDBJ databases">
        <title>Uncovering the hologenomic basis of an extraordinary plant invasion.</title>
        <authorList>
            <person name="Bieker V.C."/>
            <person name="Martin M.D."/>
            <person name="Gilbert T."/>
            <person name="Hodgins K."/>
            <person name="Battlay P."/>
            <person name="Petersen B."/>
            <person name="Wilson J."/>
        </authorList>
    </citation>
    <scope>NUCLEOTIDE SEQUENCE</scope>
    <source>
        <strain evidence="2">AA19_3_7</strain>
        <tissue evidence="2">Leaf</tissue>
    </source>
</reference>
<evidence type="ECO:0000313" key="2">
    <source>
        <dbReference type="EMBL" id="KAI7756658.1"/>
    </source>
</evidence>
<organism evidence="2 3">
    <name type="scientific">Ambrosia artemisiifolia</name>
    <name type="common">Common ragweed</name>
    <dbReference type="NCBI Taxonomy" id="4212"/>
    <lineage>
        <taxon>Eukaryota</taxon>
        <taxon>Viridiplantae</taxon>
        <taxon>Streptophyta</taxon>
        <taxon>Embryophyta</taxon>
        <taxon>Tracheophyta</taxon>
        <taxon>Spermatophyta</taxon>
        <taxon>Magnoliopsida</taxon>
        <taxon>eudicotyledons</taxon>
        <taxon>Gunneridae</taxon>
        <taxon>Pentapetalae</taxon>
        <taxon>asterids</taxon>
        <taxon>campanulids</taxon>
        <taxon>Asterales</taxon>
        <taxon>Asteraceae</taxon>
        <taxon>Asteroideae</taxon>
        <taxon>Heliantheae alliance</taxon>
        <taxon>Heliantheae</taxon>
        <taxon>Ambrosia</taxon>
    </lineage>
</organism>
<dbReference type="Proteomes" id="UP001206925">
    <property type="component" value="Unassembled WGS sequence"/>
</dbReference>
<proteinExistence type="predicted"/>
<keyword evidence="1" id="KW-0472">Membrane</keyword>
<evidence type="ECO:0000256" key="1">
    <source>
        <dbReference type="SAM" id="Phobius"/>
    </source>
</evidence>
<keyword evidence="3" id="KW-1185">Reference proteome</keyword>
<sequence>MWFNSASFCAIEVVLVALQPLLLNLLRSLMSPDSNMILFMKRCLM</sequence>
<dbReference type="AlphaFoldDB" id="A0AAD5GYY1"/>
<evidence type="ECO:0000313" key="3">
    <source>
        <dbReference type="Proteomes" id="UP001206925"/>
    </source>
</evidence>
<feature type="transmembrane region" description="Helical" evidence="1">
    <location>
        <begin position="6"/>
        <end position="26"/>
    </location>
</feature>
<protein>
    <submittedName>
        <fullName evidence="2">Uncharacterized protein</fullName>
    </submittedName>
</protein>
<keyword evidence="1" id="KW-1133">Transmembrane helix</keyword>
<dbReference type="EMBL" id="JAMZMK010000319">
    <property type="protein sequence ID" value="KAI7756658.1"/>
    <property type="molecule type" value="Genomic_DNA"/>
</dbReference>
<gene>
    <name evidence="2" type="ORF">M8C21_017467</name>
</gene>
<keyword evidence="1" id="KW-0812">Transmembrane</keyword>